<dbReference type="GO" id="GO:0008176">
    <property type="term" value="F:tRNA (guanine(46)-N7)-methyltransferase activity"/>
    <property type="evidence" value="ECO:0007669"/>
    <property type="project" value="UniProtKB-EC"/>
</dbReference>
<protein>
    <recommendedName>
        <fullName evidence="7">tRNA (guanine-N(7)-)-methyltransferase</fullName>
        <ecNumber evidence="7">2.1.1.33</ecNumber>
    </recommendedName>
    <alternativeName>
        <fullName evidence="7">tRNA (guanine(46)-N(7))-methyltransferase</fullName>
    </alternativeName>
    <alternativeName>
        <fullName evidence="7">tRNA(m7G46)-methyltransferase</fullName>
    </alternativeName>
</protein>
<evidence type="ECO:0000256" key="2">
    <source>
        <dbReference type="ARBA" id="ARBA00003015"/>
    </source>
</evidence>
<evidence type="ECO:0000313" key="9">
    <source>
        <dbReference type="Proteomes" id="UP000703590"/>
    </source>
</evidence>
<evidence type="ECO:0000313" key="8">
    <source>
        <dbReference type="EMBL" id="MBN2965241.1"/>
    </source>
</evidence>
<evidence type="ECO:0000256" key="4">
    <source>
        <dbReference type="ARBA" id="ARBA00022679"/>
    </source>
</evidence>
<gene>
    <name evidence="7 8" type="primary">trmB</name>
    <name evidence="8" type="ORF">JWV37_10650</name>
</gene>
<keyword evidence="3 7" id="KW-0489">Methyltransferase</keyword>
<dbReference type="EC" id="2.1.1.33" evidence="7"/>
<comment type="caution">
    <text evidence="8">The sequence shown here is derived from an EMBL/GenBank/DDBJ whole genome shotgun (WGS) entry which is preliminary data.</text>
</comment>
<keyword evidence="6 7" id="KW-0819">tRNA processing</keyword>
<reference evidence="9" key="1">
    <citation type="submission" date="2021-02" db="EMBL/GenBank/DDBJ databases">
        <title>Sulfurospirillum tamanensis sp. nov.</title>
        <authorList>
            <person name="Merkel A.Y."/>
        </authorList>
    </citation>
    <scope>NUCLEOTIDE SEQUENCE [LARGE SCALE GENOMIC DNA]</scope>
    <source>
        <strain evidence="9">T05b</strain>
    </source>
</reference>
<dbReference type="Gene3D" id="3.40.50.150">
    <property type="entry name" value="Vaccinia Virus protein VP39"/>
    <property type="match status" value="1"/>
</dbReference>
<dbReference type="RefSeq" id="WP_205459787.1">
    <property type="nucleotide sequence ID" value="NZ_JAFHKK010000028.1"/>
</dbReference>
<comment type="function">
    <text evidence="2 7">Catalyzes the formation of N(7)-methylguanine at position 46 (m7G46) in tRNA.</text>
</comment>
<evidence type="ECO:0000256" key="6">
    <source>
        <dbReference type="ARBA" id="ARBA00022694"/>
    </source>
</evidence>
<dbReference type="Proteomes" id="UP000703590">
    <property type="component" value="Unassembled WGS sequence"/>
</dbReference>
<dbReference type="HAMAP" id="MF_01057">
    <property type="entry name" value="tRNA_methyltr_TrmB"/>
    <property type="match status" value="1"/>
</dbReference>
<reference evidence="8 9" key="3">
    <citation type="submission" date="2021-02" db="EMBL/GenBank/DDBJ databases">
        <authorList>
            <person name="Merkel A.Y."/>
        </authorList>
    </citation>
    <scope>NUCLEOTIDE SEQUENCE [LARGE SCALE GENOMIC DNA]</scope>
    <source>
        <strain evidence="8 9">T05b</strain>
    </source>
</reference>
<comment type="catalytic activity">
    <reaction evidence="1 7">
        <text>guanosine(46) in tRNA + S-adenosyl-L-methionine = N(7)-methylguanosine(46) in tRNA + S-adenosyl-L-homocysteine</text>
        <dbReference type="Rhea" id="RHEA:42708"/>
        <dbReference type="Rhea" id="RHEA-COMP:10188"/>
        <dbReference type="Rhea" id="RHEA-COMP:10189"/>
        <dbReference type="ChEBI" id="CHEBI:57856"/>
        <dbReference type="ChEBI" id="CHEBI:59789"/>
        <dbReference type="ChEBI" id="CHEBI:74269"/>
        <dbReference type="ChEBI" id="CHEBI:74480"/>
        <dbReference type="EC" id="2.1.1.33"/>
    </reaction>
</comment>
<feature type="binding site" evidence="7">
    <location>
        <position position="232"/>
    </location>
    <ligand>
        <name>substrate</name>
    </ligand>
</feature>
<feature type="binding site" evidence="7">
    <location>
        <position position="202"/>
    </location>
    <ligand>
        <name>substrate</name>
    </ligand>
</feature>
<keyword evidence="9" id="KW-1185">Reference proteome</keyword>
<feature type="binding site" evidence="7">
    <location>
        <position position="124"/>
    </location>
    <ligand>
        <name>S-adenosyl-L-methionine</name>
        <dbReference type="ChEBI" id="CHEBI:59789"/>
    </ligand>
</feature>
<dbReference type="NCBIfam" id="NF010719">
    <property type="entry name" value="PRK14121.1"/>
    <property type="match status" value="1"/>
</dbReference>
<dbReference type="SUPFAM" id="SSF53335">
    <property type="entry name" value="S-adenosyl-L-methionine-dependent methyltransferases"/>
    <property type="match status" value="1"/>
</dbReference>
<dbReference type="Pfam" id="PF02390">
    <property type="entry name" value="Methyltransf_4"/>
    <property type="match status" value="1"/>
</dbReference>
<keyword evidence="4 7" id="KW-0808">Transferase</keyword>
<evidence type="ECO:0000256" key="7">
    <source>
        <dbReference type="HAMAP-Rule" id="MF_01057"/>
    </source>
</evidence>
<keyword evidence="5 7" id="KW-0949">S-adenosyl-L-methionine</keyword>
<evidence type="ECO:0000256" key="1">
    <source>
        <dbReference type="ARBA" id="ARBA00000142"/>
    </source>
</evidence>
<dbReference type="PROSITE" id="PS51625">
    <property type="entry name" value="SAM_MT_TRMB"/>
    <property type="match status" value="1"/>
</dbReference>
<accession>A0ABS2WUC3</accession>
<evidence type="ECO:0000256" key="5">
    <source>
        <dbReference type="ARBA" id="ARBA00022691"/>
    </source>
</evidence>
<comment type="caution">
    <text evidence="7">Lacks conserved residue(s) required for the propagation of feature annotation.</text>
</comment>
<dbReference type="NCBIfam" id="TIGR00091">
    <property type="entry name" value="tRNA (guanosine(46)-N7)-methyltransferase TrmB"/>
    <property type="match status" value="1"/>
</dbReference>
<dbReference type="InterPro" id="IPR003358">
    <property type="entry name" value="tRNA_(Gua-N-7)_MeTrfase_Trmb"/>
</dbReference>
<dbReference type="PANTHER" id="PTHR23417:SF14">
    <property type="entry name" value="PENTACOTRIPEPTIDE-REPEAT REGION OF PRORP DOMAIN-CONTAINING PROTEIN"/>
    <property type="match status" value="1"/>
</dbReference>
<reference evidence="8 9" key="2">
    <citation type="submission" date="2021-02" db="EMBL/GenBank/DDBJ databases">
        <title>Sulfurospirillum tamanensis sp. nov.</title>
        <authorList>
            <person name="Frolova A."/>
            <person name="Merkel A."/>
            <person name="Slobodkin A."/>
        </authorList>
    </citation>
    <scope>NUCLEOTIDE SEQUENCE [LARGE SCALE GENOMIC DNA]</scope>
    <source>
        <strain evidence="8 9">T05b</strain>
    </source>
</reference>
<sequence>MPNFHASSLTPLSYPHHEEEVVFVWEATSKEESLILTQLDSHQFFIKQLKRPKGTLVKGEKITRPSQVKLLQKGLIAYEKATAASVLFSNIHSTKNHHENPSFHLKTPAFFANDTTQAQEIWVEVGFGSGRHLLHQAKNNPDVLHVGIEIHKPSIEQVIKRAEHEELDNLLVVDYDARILLEFLPANSVGRIFVHFPIPWDKKPHRRVISEGFVEEALRVLKVEGTLELRTDSDAYYAYSLEVFMALAKAKVRIQKNMDLAVSSKYEDRWKRMEKNIYDVTLVNQHKSPLTKAPTPLIFETPLDVQTLKNKTADTTLRGENWFVHVEGWYHIQETHGMLKVAFGAYDRPEHRYVIVEEGKARYFPEEVFSTKANTLAHGALVDWMHA</sequence>
<feature type="binding site" evidence="7">
    <location>
        <position position="176"/>
    </location>
    <ligand>
        <name>S-adenosyl-L-methionine</name>
        <dbReference type="ChEBI" id="CHEBI:59789"/>
    </ligand>
</feature>
<dbReference type="CDD" id="cd02440">
    <property type="entry name" value="AdoMet_MTases"/>
    <property type="match status" value="1"/>
</dbReference>
<organism evidence="8 9">
    <name type="scientific">Sulfurospirillum tamanense</name>
    <dbReference type="NCBI Taxonomy" id="2813362"/>
    <lineage>
        <taxon>Bacteria</taxon>
        <taxon>Pseudomonadati</taxon>
        <taxon>Campylobacterota</taxon>
        <taxon>Epsilonproteobacteria</taxon>
        <taxon>Campylobacterales</taxon>
        <taxon>Sulfurospirillaceae</taxon>
        <taxon>Sulfurospirillum</taxon>
    </lineage>
</organism>
<comment type="pathway">
    <text evidence="7">tRNA modification; N(7)-methylguanine-tRNA biosynthesis.</text>
</comment>
<feature type="binding site" evidence="7">
    <location>
        <position position="149"/>
    </location>
    <ligand>
        <name>S-adenosyl-L-methionine</name>
        <dbReference type="ChEBI" id="CHEBI:59789"/>
    </ligand>
</feature>
<comment type="similarity">
    <text evidence="7">Belongs to the class I-like SAM-binding methyltransferase superfamily. TrmB family.</text>
</comment>
<proteinExistence type="inferred from homology"/>
<dbReference type="PANTHER" id="PTHR23417">
    <property type="entry name" value="3-DEOXY-D-MANNO-OCTULOSONIC-ACID TRANSFERASE/TRNA GUANINE-N 7 - -METHYLTRANSFERASE"/>
    <property type="match status" value="1"/>
</dbReference>
<dbReference type="InterPro" id="IPR029063">
    <property type="entry name" value="SAM-dependent_MTases_sf"/>
</dbReference>
<dbReference type="EMBL" id="JAFHKK010000028">
    <property type="protein sequence ID" value="MBN2965241.1"/>
    <property type="molecule type" value="Genomic_DNA"/>
</dbReference>
<dbReference type="InterPro" id="IPR055361">
    <property type="entry name" value="tRNA_methyltr_TrmB_bact"/>
</dbReference>
<evidence type="ECO:0000256" key="3">
    <source>
        <dbReference type="ARBA" id="ARBA00022603"/>
    </source>
</evidence>
<name>A0ABS2WUC3_9BACT</name>